<evidence type="ECO:0000313" key="2">
    <source>
        <dbReference type="Proteomes" id="UP000095284"/>
    </source>
</evidence>
<dbReference type="eggNOG" id="KOG0377">
    <property type="taxonomic scope" value="Eukaryota"/>
</dbReference>
<name>A0A1I7SAY1_BURXY</name>
<feature type="compositionally biased region" description="Polar residues" evidence="1">
    <location>
        <begin position="48"/>
        <end position="67"/>
    </location>
</feature>
<dbReference type="AlphaFoldDB" id="A0A1I7SAY1"/>
<dbReference type="WBParaSite" id="BXY_1017800.1">
    <property type="protein sequence ID" value="BXY_1017800.1"/>
    <property type="gene ID" value="BXY_1017800"/>
</dbReference>
<organism evidence="2 3">
    <name type="scientific">Bursaphelenchus xylophilus</name>
    <name type="common">Pinewood nematode worm</name>
    <name type="synonym">Aphelenchoides xylophilus</name>
    <dbReference type="NCBI Taxonomy" id="6326"/>
    <lineage>
        <taxon>Eukaryota</taxon>
        <taxon>Metazoa</taxon>
        <taxon>Ecdysozoa</taxon>
        <taxon>Nematoda</taxon>
        <taxon>Chromadorea</taxon>
        <taxon>Rhabditida</taxon>
        <taxon>Tylenchina</taxon>
        <taxon>Tylenchomorpha</taxon>
        <taxon>Aphelenchoidea</taxon>
        <taxon>Aphelenchoididae</taxon>
        <taxon>Bursaphelenchus</taxon>
    </lineage>
</organism>
<sequence length="277" mass="30631">MERDCSLIFEKFDCPTMGCGQSAAQKSGRSLDIGPKKKPVNSHRVASKPNSPADSQMGKSSSLSTFASADDGNGSVLGRASARSQGLRLDSLTVDNDANKANGSAEKNDTGSTNSARSSVSIRTLLCEDHSDIEDQVEREKPKAQRSRSVSPSKLSRFDMIRRKKPPTPPSARFSSTLMMNRSQKRPKSPQMSIKSAILIQKWYRRCLARLEARRRATWNIFTALEYAGEQDQLKTGSLKHIKFDKCVEADADGTLIVNTCSTDPKQKWTFESSNKY</sequence>
<feature type="compositionally biased region" description="Polar residues" evidence="1">
    <location>
        <begin position="110"/>
        <end position="120"/>
    </location>
</feature>
<dbReference type="PROSITE" id="PS50231">
    <property type="entry name" value="RICIN_B_LECTIN"/>
    <property type="match status" value="1"/>
</dbReference>
<protein>
    <submittedName>
        <fullName evidence="3">Ricin B-type lectin domain-containing protein</fullName>
    </submittedName>
</protein>
<dbReference type="Pfam" id="PF00612">
    <property type="entry name" value="IQ"/>
    <property type="match status" value="1"/>
</dbReference>
<feature type="compositionally biased region" description="Polar residues" evidence="1">
    <location>
        <begin position="173"/>
        <end position="182"/>
    </location>
</feature>
<proteinExistence type="predicted"/>
<feature type="region of interest" description="Disordered" evidence="1">
    <location>
        <begin position="16"/>
        <end position="120"/>
    </location>
</feature>
<accession>A0A1I7SAY1</accession>
<reference evidence="3" key="1">
    <citation type="submission" date="2016-11" db="UniProtKB">
        <authorList>
            <consortium name="WormBaseParasite"/>
        </authorList>
    </citation>
    <scope>IDENTIFICATION</scope>
</reference>
<feature type="compositionally biased region" description="Polar residues" evidence="1">
    <location>
        <begin position="93"/>
        <end position="102"/>
    </location>
</feature>
<evidence type="ECO:0000256" key="1">
    <source>
        <dbReference type="SAM" id="MobiDB-lite"/>
    </source>
</evidence>
<dbReference type="InterPro" id="IPR000048">
    <property type="entry name" value="IQ_motif_EF-hand-BS"/>
</dbReference>
<evidence type="ECO:0000313" key="3">
    <source>
        <dbReference type="WBParaSite" id="BXY_1017800.1"/>
    </source>
</evidence>
<dbReference type="InterPro" id="IPR035992">
    <property type="entry name" value="Ricin_B-like_lectins"/>
</dbReference>
<dbReference type="Gene3D" id="2.80.10.50">
    <property type="match status" value="1"/>
</dbReference>
<dbReference type="Proteomes" id="UP000095284">
    <property type="component" value="Unplaced"/>
</dbReference>
<feature type="region of interest" description="Disordered" evidence="1">
    <location>
        <begin position="133"/>
        <end position="192"/>
    </location>
</feature>
<dbReference type="SUPFAM" id="SSF50370">
    <property type="entry name" value="Ricin B-like lectins"/>
    <property type="match status" value="1"/>
</dbReference>